<evidence type="ECO:0000256" key="1">
    <source>
        <dbReference type="SAM" id="MobiDB-lite"/>
    </source>
</evidence>
<evidence type="ECO:0000313" key="3">
    <source>
        <dbReference type="Proteomes" id="UP000326838"/>
    </source>
</evidence>
<keyword evidence="3" id="KW-1185">Reference proteome</keyword>
<organism evidence="2 3">
    <name type="scientific">Microbacterium caowuchunii</name>
    <dbReference type="NCBI Taxonomy" id="2614638"/>
    <lineage>
        <taxon>Bacteria</taxon>
        <taxon>Bacillati</taxon>
        <taxon>Actinomycetota</taxon>
        <taxon>Actinomycetes</taxon>
        <taxon>Micrococcales</taxon>
        <taxon>Microbacteriaceae</taxon>
        <taxon>Microbacterium</taxon>
    </lineage>
</organism>
<feature type="compositionally biased region" description="Basic residues" evidence="1">
    <location>
        <begin position="1"/>
        <end position="11"/>
    </location>
</feature>
<dbReference type="EMBL" id="VYUY01000006">
    <property type="protein sequence ID" value="KAA9134840.1"/>
    <property type="molecule type" value="Genomic_DNA"/>
</dbReference>
<proteinExistence type="predicted"/>
<reference evidence="3" key="1">
    <citation type="submission" date="2019-09" db="EMBL/GenBank/DDBJ databases">
        <title>Mumia zhuanghuii sp. nov. isolated from the intestinal contents of plateau pika (Ochotona curzoniae) in the Qinghai-Tibet plateau of China.</title>
        <authorList>
            <person name="Tian Z."/>
        </authorList>
    </citation>
    <scope>NUCLEOTIDE SEQUENCE [LARGE SCALE GENOMIC DNA]</scope>
    <source>
        <strain evidence="3">L-033</strain>
    </source>
</reference>
<feature type="region of interest" description="Disordered" evidence="1">
    <location>
        <begin position="1"/>
        <end position="25"/>
    </location>
</feature>
<accession>A0A5N0TIA5</accession>
<protein>
    <submittedName>
        <fullName evidence="2">Uncharacterized protein</fullName>
    </submittedName>
</protein>
<evidence type="ECO:0000313" key="2">
    <source>
        <dbReference type="EMBL" id="KAA9134840.1"/>
    </source>
</evidence>
<comment type="caution">
    <text evidence="2">The sequence shown here is derived from an EMBL/GenBank/DDBJ whole genome shotgun (WGS) entry which is preliminary data.</text>
</comment>
<name>A0A5N0TIA5_9MICO</name>
<sequence length="87" mass="9360">MANTRSNHKHTTSPTGELNPQENTMTNGYINHYLETIQALDRGEPDVALVHATLAGHAAIANAIAISDGLFDQPPYPAIIRTGEARP</sequence>
<feature type="compositionally biased region" description="Polar residues" evidence="1">
    <location>
        <begin position="12"/>
        <end position="25"/>
    </location>
</feature>
<gene>
    <name evidence="2" type="ORF">F6B40_03845</name>
</gene>
<dbReference type="RefSeq" id="WP_150892196.1">
    <property type="nucleotide sequence ID" value="NZ_VYUY01000006.1"/>
</dbReference>
<dbReference type="AlphaFoldDB" id="A0A5N0TIA5"/>
<dbReference type="Proteomes" id="UP000326838">
    <property type="component" value="Unassembled WGS sequence"/>
</dbReference>